<feature type="region of interest" description="Disordered" evidence="1">
    <location>
        <begin position="244"/>
        <end position="271"/>
    </location>
</feature>
<reference evidence="4" key="1">
    <citation type="journal article" date="2021" name="Nat. Commun.">
        <title>Genomic analyses provide insights into spinach domestication and the genetic basis of agronomic traits.</title>
        <authorList>
            <person name="Cai X."/>
            <person name="Sun X."/>
            <person name="Xu C."/>
            <person name="Sun H."/>
            <person name="Wang X."/>
            <person name="Ge C."/>
            <person name="Zhang Z."/>
            <person name="Wang Q."/>
            <person name="Fei Z."/>
            <person name="Jiao C."/>
            <person name="Wang Q."/>
        </authorList>
    </citation>
    <scope>NUCLEOTIDE SEQUENCE [LARGE SCALE GENOMIC DNA]</scope>
    <source>
        <strain evidence="4">cv. Varoflay</strain>
    </source>
</reference>
<dbReference type="InterPro" id="IPR008528">
    <property type="entry name" value="unc-13_homologue"/>
</dbReference>
<dbReference type="PROSITE" id="PS51258">
    <property type="entry name" value="MHD1"/>
    <property type="match status" value="1"/>
</dbReference>
<feature type="compositionally biased region" description="Basic residues" evidence="1">
    <location>
        <begin position="246"/>
        <end position="262"/>
    </location>
</feature>
<gene>
    <name evidence="5" type="primary">LOC110800669</name>
</gene>
<feature type="domain" description="MHD1" evidence="2">
    <location>
        <begin position="690"/>
        <end position="831"/>
    </location>
</feature>
<feature type="domain" description="MHD2" evidence="3">
    <location>
        <begin position="968"/>
        <end position="1078"/>
    </location>
</feature>
<accession>A0A9R0K7R9</accession>
<dbReference type="RefSeq" id="XP_021861670.2">
    <property type="nucleotide sequence ID" value="XM_022005978.2"/>
</dbReference>
<dbReference type="GeneID" id="110800669"/>
<name>A0A9R0K7R9_SPIOL</name>
<proteinExistence type="predicted"/>
<evidence type="ECO:0000256" key="1">
    <source>
        <dbReference type="SAM" id="MobiDB-lite"/>
    </source>
</evidence>
<evidence type="ECO:0000259" key="2">
    <source>
        <dbReference type="PROSITE" id="PS51258"/>
    </source>
</evidence>
<sequence length="1127" mass="126959">MEMEGESELELLQRYRRDRRVLLNFMLSGSLIKKVILPPGAVSLDDVDLDQVSVDYVLNCVKKGEMLELSEAIRDYHDGSEFPFMTNGGSSDDFFLVTNHELSGSPPRRAPPPVPLVAPSTIISSLSKSEFVDEDMVSNSEPSMPDTSSNVDFLARRSMSQAESFSSIQAKELTVDDIEDFEDDDDLEEVDSRRVSRRMPNDASDLVAVLPSFSTGVTDDDLRETSFEILLACAGASGGLIVPSKEKKKEKKPSRLLKKLGRSKTENVGAEPQRAPGLVGLLETMRVQMEISEAMDIRTRQGLLNSLAGKAGKRMDTLLVPLELLCCISRTEFPDKKAYIRWQKRQLNMLEEGLINHPVVGFGESGRKSNEVRILLAKIEESEFLPGNTGELQRSECLKSLRDVANTLAERAARGDLTGEVCHWADGYHLNVRLYEKLLLSVYDILDEGKLTEEVEEILELLKSTWRILGITETIHYTCYAWVLFRQYVITSEKGMLQHAIEQLKRIPLKEQRGPQERLHLKSLQSKIECETGSQSTSFLQAFLGPIQKWADRQLADYHLHFSEDSHKMENIATVAMVSRRLLVEESESSTTINDQEQIESFVNSSIKSVFARTLHAVDTNSETVHEHPLTLLAEQIKKLLKKETTLFVPILSQWYPQALVVSTSLIHRLYGIKLKPFLDGAEHLTEDIVSVFPAAHSLEQYILGLLTSTFGGEVSETYCKKLGRYQIESLSGTLVMRWVNAQLQRIQNWVERAIQQERWDPISPQQRHGTSIVEVYRIVEETVDQFFALKVPMGSGELSSLCRGIDNAFQGYANLIVANLASKEDLMPPVPILTRYRKEAGIKAFVKKELLDHQKIPEERKSSEISVLPTPVLCVQLNTLHYAVSHLGKLEDSISECWLKKKPTEKFTKKTLDEKSKSFSQRNTFEGSRKDFNAAIDRICEYTGTKIVFCELREPFIDNLYKPSVSQTRLEALIEPLDLALNLLCAIIMEPLRDRLVTSLLQASIDGLVRVLLDGGPSRIFSQSDAKLFEEDLDILKEFFISGGDGLPRGVVENLVSRARHIVQLHGYETRELIEDVKSASGLELHGGRSKLGTDAKTLLRILCHRGDSEASQFVKKQFKIPKSAF</sequence>
<dbReference type="PANTHER" id="PTHR31280:SF2">
    <property type="entry name" value="PROTEIN UNC-13 HOMOLOG"/>
    <property type="match status" value="1"/>
</dbReference>
<dbReference type="Pfam" id="PF25761">
    <property type="entry name" value="TPR_PATROL1"/>
    <property type="match status" value="1"/>
</dbReference>
<dbReference type="Gene3D" id="1.10.357.50">
    <property type="match status" value="1"/>
</dbReference>
<dbReference type="Proteomes" id="UP000813463">
    <property type="component" value="Chromosome 1"/>
</dbReference>
<dbReference type="KEGG" id="soe:110800669"/>
<evidence type="ECO:0000313" key="5">
    <source>
        <dbReference type="RefSeq" id="XP_021861670.2"/>
    </source>
</evidence>
<evidence type="ECO:0000259" key="3">
    <source>
        <dbReference type="PROSITE" id="PS51259"/>
    </source>
</evidence>
<dbReference type="PANTHER" id="PTHR31280">
    <property type="entry name" value="PROTEIN UNC-13 HOMOLOG"/>
    <property type="match status" value="1"/>
</dbReference>
<dbReference type="InterPro" id="IPR057984">
    <property type="entry name" value="PATROL1_C"/>
</dbReference>
<organism evidence="4 5">
    <name type="scientific">Spinacia oleracea</name>
    <name type="common">Spinach</name>
    <dbReference type="NCBI Taxonomy" id="3562"/>
    <lineage>
        <taxon>Eukaryota</taxon>
        <taxon>Viridiplantae</taxon>
        <taxon>Streptophyta</taxon>
        <taxon>Embryophyta</taxon>
        <taxon>Tracheophyta</taxon>
        <taxon>Spermatophyta</taxon>
        <taxon>Magnoliopsida</taxon>
        <taxon>eudicotyledons</taxon>
        <taxon>Gunneridae</taxon>
        <taxon>Pentapetalae</taxon>
        <taxon>Caryophyllales</taxon>
        <taxon>Chenopodiaceae</taxon>
        <taxon>Chenopodioideae</taxon>
        <taxon>Anserineae</taxon>
        <taxon>Spinacia</taxon>
    </lineage>
</organism>
<evidence type="ECO:0000313" key="4">
    <source>
        <dbReference type="Proteomes" id="UP000813463"/>
    </source>
</evidence>
<protein>
    <submittedName>
        <fullName evidence="5">Protein unc-13 homolog</fullName>
    </submittedName>
</protein>
<dbReference type="PROSITE" id="PS51259">
    <property type="entry name" value="MHD2"/>
    <property type="match status" value="1"/>
</dbReference>
<keyword evidence="4" id="KW-1185">Reference proteome</keyword>
<dbReference type="InterPro" id="IPR014772">
    <property type="entry name" value="Munc13_dom-2"/>
</dbReference>
<reference evidence="5" key="2">
    <citation type="submission" date="2025-08" db="UniProtKB">
        <authorList>
            <consortium name="RefSeq"/>
        </authorList>
    </citation>
    <scope>IDENTIFICATION</scope>
    <source>
        <tissue evidence="5">Leaf</tissue>
    </source>
</reference>
<dbReference type="InterPro" id="IPR014770">
    <property type="entry name" value="Munc13_1"/>
</dbReference>
<dbReference type="AlphaFoldDB" id="A0A9R0K7R9"/>